<dbReference type="eggNOG" id="ENOG502TBCC">
    <property type="taxonomic scope" value="Eukaryota"/>
</dbReference>
<feature type="region of interest" description="Disordered" evidence="1">
    <location>
        <begin position="327"/>
        <end position="346"/>
    </location>
</feature>
<evidence type="ECO:0000313" key="2">
    <source>
        <dbReference type="EMBL" id="EED86136.1"/>
    </source>
</evidence>
<dbReference type="AlphaFoldDB" id="B8LEV6"/>
<evidence type="ECO:0000256" key="1">
    <source>
        <dbReference type="SAM" id="MobiDB-lite"/>
    </source>
</evidence>
<name>B8LEV6_THAPS</name>
<dbReference type="Proteomes" id="UP000001449">
    <property type="component" value="Unassembled WGS sequence"/>
</dbReference>
<dbReference type="EMBL" id="DS999450">
    <property type="protein sequence ID" value="EED86136.1"/>
    <property type="molecule type" value="Genomic_DNA"/>
</dbReference>
<keyword evidence="3" id="KW-1185">Reference proteome</keyword>
<dbReference type="InParanoid" id="B8LEV6"/>
<organism evidence="2 3">
    <name type="scientific">Thalassiosira pseudonana</name>
    <name type="common">Marine diatom</name>
    <name type="synonym">Cyclotella nana</name>
    <dbReference type="NCBI Taxonomy" id="35128"/>
    <lineage>
        <taxon>Eukaryota</taxon>
        <taxon>Sar</taxon>
        <taxon>Stramenopiles</taxon>
        <taxon>Ochrophyta</taxon>
        <taxon>Bacillariophyta</taxon>
        <taxon>Coscinodiscophyceae</taxon>
        <taxon>Thalassiosirophycidae</taxon>
        <taxon>Thalassiosirales</taxon>
        <taxon>Thalassiosiraceae</taxon>
        <taxon>Thalassiosira</taxon>
    </lineage>
</organism>
<dbReference type="HOGENOM" id="CLU_751228_0_0_1"/>
<protein>
    <submittedName>
        <fullName evidence="2">Uncharacterized protein</fullName>
    </submittedName>
</protein>
<feature type="compositionally biased region" description="Basic residues" evidence="1">
    <location>
        <begin position="330"/>
        <end position="344"/>
    </location>
</feature>
<dbReference type="KEGG" id="tps:THAPSDRAFT_bd1056"/>
<accession>B8LEV6</accession>
<dbReference type="GeneID" id="7447425"/>
<reference evidence="2 3" key="2">
    <citation type="journal article" date="2008" name="Nature">
        <title>The Phaeodactylum genome reveals the evolutionary history of diatom genomes.</title>
        <authorList>
            <person name="Bowler C."/>
            <person name="Allen A.E."/>
            <person name="Badger J.H."/>
            <person name="Grimwood J."/>
            <person name="Jabbari K."/>
            <person name="Kuo A."/>
            <person name="Maheswari U."/>
            <person name="Martens C."/>
            <person name="Maumus F."/>
            <person name="Otillar R.P."/>
            <person name="Rayko E."/>
            <person name="Salamov A."/>
            <person name="Vandepoele K."/>
            <person name="Beszteri B."/>
            <person name="Gruber A."/>
            <person name="Heijde M."/>
            <person name="Katinka M."/>
            <person name="Mock T."/>
            <person name="Valentin K."/>
            <person name="Verret F."/>
            <person name="Berges J.A."/>
            <person name="Brownlee C."/>
            <person name="Cadoret J.P."/>
            <person name="Chiovitti A."/>
            <person name="Choi C.J."/>
            <person name="Coesel S."/>
            <person name="De Martino A."/>
            <person name="Detter J.C."/>
            <person name="Durkin C."/>
            <person name="Falciatore A."/>
            <person name="Fournet J."/>
            <person name="Haruta M."/>
            <person name="Huysman M.J."/>
            <person name="Jenkins B.D."/>
            <person name="Jiroutova K."/>
            <person name="Jorgensen R.E."/>
            <person name="Joubert Y."/>
            <person name="Kaplan A."/>
            <person name="Kroger N."/>
            <person name="Kroth P.G."/>
            <person name="La Roche J."/>
            <person name="Lindquist E."/>
            <person name="Lommer M."/>
            <person name="Martin-Jezequel V."/>
            <person name="Lopez P.J."/>
            <person name="Lucas S."/>
            <person name="Mangogna M."/>
            <person name="McGinnis K."/>
            <person name="Medlin L.K."/>
            <person name="Montsant A."/>
            <person name="Oudot-Le Secq M.P."/>
            <person name="Napoli C."/>
            <person name="Obornik M."/>
            <person name="Parker M.S."/>
            <person name="Petit J.L."/>
            <person name="Porcel B.M."/>
            <person name="Poulsen N."/>
            <person name="Robison M."/>
            <person name="Rychlewski L."/>
            <person name="Rynearson T.A."/>
            <person name="Schmutz J."/>
            <person name="Shapiro H."/>
            <person name="Siaut M."/>
            <person name="Stanley M."/>
            <person name="Sussman M.R."/>
            <person name="Taylor A.R."/>
            <person name="Vardi A."/>
            <person name="von Dassow P."/>
            <person name="Vyverman W."/>
            <person name="Willis A."/>
            <person name="Wyrwicz L.S."/>
            <person name="Rokhsar D.S."/>
            <person name="Weissenbach J."/>
            <person name="Armbrust E.V."/>
            <person name="Green B.R."/>
            <person name="Van de Peer Y."/>
            <person name="Grigoriev I.V."/>
        </authorList>
    </citation>
    <scope>NUCLEOTIDE SEQUENCE [LARGE SCALE GENOMIC DNA]</scope>
    <source>
        <strain evidence="2 3">CCMP1335</strain>
    </source>
</reference>
<dbReference type="OMA" id="TEVQHEG"/>
<proteinExistence type="predicted"/>
<gene>
    <name evidence="2" type="ORF">THAPSDRAFT_bd1056</name>
</gene>
<reference evidence="2 3" key="1">
    <citation type="journal article" date="2004" name="Science">
        <title>The genome of the diatom Thalassiosira pseudonana: ecology, evolution, and metabolism.</title>
        <authorList>
            <person name="Armbrust E.V."/>
            <person name="Berges J.A."/>
            <person name="Bowler C."/>
            <person name="Green B.R."/>
            <person name="Martinez D."/>
            <person name="Putnam N.H."/>
            <person name="Zhou S."/>
            <person name="Allen A.E."/>
            <person name="Apt K.E."/>
            <person name="Bechner M."/>
            <person name="Brzezinski M.A."/>
            <person name="Chaal B.K."/>
            <person name="Chiovitti A."/>
            <person name="Davis A.K."/>
            <person name="Demarest M.S."/>
            <person name="Detter J.C."/>
            <person name="Glavina T."/>
            <person name="Goodstein D."/>
            <person name="Hadi M.Z."/>
            <person name="Hellsten U."/>
            <person name="Hildebrand M."/>
            <person name="Jenkins B.D."/>
            <person name="Jurka J."/>
            <person name="Kapitonov V.V."/>
            <person name="Kroger N."/>
            <person name="Lau W.W."/>
            <person name="Lane T.W."/>
            <person name="Larimer F.W."/>
            <person name="Lippmeier J.C."/>
            <person name="Lucas S."/>
            <person name="Medina M."/>
            <person name="Montsant A."/>
            <person name="Obornik M."/>
            <person name="Parker M.S."/>
            <person name="Palenik B."/>
            <person name="Pazour G.J."/>
            <person name="Richardson P.M."/>
            <person name="Rynearson T.A."/>
            <person name="Saito M.A."/>
            <person name="Schwartz D.C."/>
            <person name="Thamatrakoln K."/>
            <person name="Valentin K."/>
            <person name="Vardi A."/>
            <person name="Wilkerson F.P."/>
            <person name="Rokhsar D.S."/>
        </authorList>
    </citation>
    <scope>NUCLEOTIDE SEQUENCE [LARGE SCALE GENOMIC DNA]</scope>
    <source>
        <strain evidence="2 3">CCMP1335</strain>
    </source>
</reference>
<sequence>MVHHSDWFLSIIASNPSHPFSNIPIFNEHELLHQLKEEATLKPTTHVPMATGIPPHISHAKALKEVFEMCTDTKELLSQFKKELADCISEAVDSKVEAEGGVNGSILEKAMNNLKADLYVKLDAITVRVNNETRMAATTGIDQRVKIASMNSFGYLSRRWPVPQAFQFPEGTTIQMAWRKWLSGSTMIVNNTRWKLLPYHELSQKTLHSLKLKQVFQGQWKAVCSVMERAPGLDLPDDTSQLKEDDIMTTFLIAMGYLKETFSYIFKDGGRVGEQEERTKTWAIGTWAKKLSRSEVMKHGSAEDRAKLPPATIRNQQHKTKRTFTCTTTRPRKTAKRGTSKRPGRVAVDRDMEEQVTTEYNEDNSIKWL</sequence>
<dbReference type="RefSeq" id="XP_002297562.1">
    <property type="nucleotide sequence ID" value="XM_002297526.1"/>
</dbReference>
<dbReference type="PaxDb" id="35128-Thapsdraft1056"/>
<evidence type="ECO:0000313" key="3">
    <source>
        <dbReference type="Proteomes" id="UP000001449"/>
    </source>
</evidence>